<keyword evidence="8" id="KW-0807">Transducer</keyword>
<dbReference type="Pfam" id="PF00003">
    <property type="entry name" value="7tm_3"/>
    <property type="match status" value="1"/>
</dbReference>
<keyword evidence="3 10" id="KW-1133">Transmembrane helix</keyword>
<dbReference type="RefSeq" id="XP_006819242.1">
    <property type="nucleotide sequence ID" value="XM_006819179.1"/>
</dbReference>
<dbReference type="PROSITE" id="PS50259">
    <property type="entry name" value="G_PROTEIN_RECEP_F3_4"/>
    <property type="match status" value="1"/>
</dbReference>
<evidence type="ECO:0000256" key="3">
    <source>
        <dbReference type="ARBA" id="ARBA00022989"/>
    </source>
</evidence>
<evidence type="ECO:0000313" key="13">
    <source>
        <dbReference type="RefSeq" id="XP_006819242.1"/>
    </source>
</evidence>
<feature type="region of interest" description="Disordered" evidence="9">
    <location>
        <begin position="197"/>
        <end position="258"/>
    </location>
</feature>
<keyword evidence="7" id="KW-0325">Glycoprotein</keyword>
<sequence length="258" mass="28853">MVGLLVFVDMIVLTLWDLIDPLKIVMRSGPHQEHPTDSDIVIVPVWLVCESINTMYWLGALYAIKGLLLIFGAFLAWETRNVTVPALNDSKYIGASVYNVLILAFVGVAISLLIQQQATAYYALMSMFIFFATTLTQCMVFVPKIKSRNEVQPSGTMLTATWKDSSETQKTKHDKERKLADMAKEIRILKEQLSMSEDRVRDLENKNQHKEKSEDEPVAAQVHGPEYSKTAEAKATRSDPDMTPGSGIDNADENKPSA</sequence>
<keyword evidence="5 10" id="KW-0472">Membrane</keyword>
<dbReference type="InterPro" id="IPR002455">
    <property type="entry name" value="GPCR3_GABA-B"/>
</dbReference>
<keyword evidence="6" id="KW-0675">Receptor</keyword>
<feature type="transmembrane region" description="Helical" evidence="10">
    <location>
        <begin position="55"/>
        <end position="77"/>
    </location>
</feature>
<keyword evidence="4" id="KW-0297">G-protein coupled receptor</keyword>
<evidence type="ECO:0000256" key="1">
    <source>
        <dbReference type="ARBA" id="ARBA00004141"/>
    </source>
</evidence>
<evidence type="ECO:0000259" key="11">
    <source>
        <dbReference type="PROSITE" id="PS50259"/>
    </source>
</evidence>
<feature type="compositionally biased region" description="Basic and acidic residues" evidence="9">
    <location>
        <begin position="197"/>
        <end position="215"/>
    </location>
</feature>
<dbReference type="CDD" id="cd15047">
    <property type="entry name" value="7tmC_GABA-B-like"/>
    <property type="match status" value="1"/>
</dbReference>
<evidence type="ECO:0000256" key="5">
    <source>
        <dbReference type="ARBA" id="ARBA00023136"/>
    </source>
</evidence>
<feature type="domain" description="G-protein coupled receptors family 3 profile" evidence="11">
    <location>
        <begin position="1"/>
        <end position="145"/>
    </location>
</feature>
<dbReference type="InterPro" id="IPR017978">
    <property type="entry name" value="GPCR_3_C"/>
</dbReference>
<gene>
    <name evidence="13" type="primary">LOC102801328</name>
</gene>
<keyword evidence="12" id="KW-1185">Reference proteome</keyword>
<feature type="compositionally biased region" description="Basic and acidic residues" evidence="9">
    <location>
        <begin position="229"/>
        <end position="240"/>
    </location>
</feature>
<feature type="transmembrane region" description="Helical" evidence="10">
    <location>
        <begin position="97"/>
        <end position="114"/>
    </location>
</feature>
<evidence type="ECO:0000256" key="10">
    <source>
        <dbReference type="SAM" id="Phobius"/>
    </source>
</evidence>
<evidence type="ECO:0000256" key="6">
    <source>
        <dbReference type="ARBA" id="ARBA00023170"/>
    </source>
</evidence>
<proteinExistence type="predicted"/>
<organism evidence="12 13">
    <name type="scientific">Saccoglossus kowalevskii</name>
    <name type="common">Acorn worm</name>
    <dbReference type="NCBI Taxonomy" id="10224"/>
    <lineage>
        <taxon>Eukaryota</taxon>
        <taxon>Metazoa</taxon>
        <taxon>Hemichordata</taxon>
        <taxon>Enteropneusta</taxon>
        <taxon>Harrimaniidae</taxon>
        <taxon>Saccoglossus</taxon>
    </lineage>
</organism>
<dbReference type="GeneID" id="102801328"/>
<evidence type="ECO:0000256" key="7">
    <source>
        <dbReference type="ARBA" id="ARBA00023180"/>
    </source>
</evidence>
<keyword evidence="2 10" id="KW-0812">Transmembrane</keyword>
<evidence type="ECO:0000313" key="12">
    <source>
        <dbReference type="Proteomes" id="UP000694865"/>
    </source>
</evidence>
<comment type="subcellular location">
    <subcellularLocation>
        <location evidence="1">Membrane</location>
        <topology evidence="1">Multi-pass membrane protein</topology>
    </subcellularLocation>
</comment>
<protein>
    <submittedName>
        <fullName evidence="13">Gamma-aminobutyric acid type B receptor subunit 2-like</fullName>
    </submittedName>
</protein>
<feature type="transmembrane region" description="Helical" evidence="10">
    <location>
        <begin position="120"/>
        <end position="142"/>
    </location>
</feature>
<evidence type="ECO:0000256" key="9">
    <source>
        <dbReference type="SAM" id="MobiDB-lite"/>
    </source>
</evidence>
<evidence type="ECO:0000256" key="8">
    <source>
        <dbReference type="ARBA" id="ARBA00023224"/>
    </source>
</evidence>
<accession>A0ABM0MGV1</accession>
<dbReference type="PANTHER" id="PTHR10519:SF78">
    <property type="entry name" value="G-PROTEIN COUPLED RECEPTORS FAMILY 3 PROFILE DOMAIN-CONTAINING PROTEIN"/>
    <property type="match status" value="1"/>
</dbReference>
<dbReference type="Proteomes" id="UP000694865">
    <property type="component" value="Unplaced"/>
</dbReference>
<reference evidence="13" key="1">
    <citation type="submission" date="2025-08" db="UniProtKB">
        <authorList>
            <consortium name="RefSeq"/>
        </authorList>
    </citation>
    <scope>IDENTIFICATION</scope>
    <source>
        <tissue evidence="13">Testes</tissue>
    </source>
</reference>
<dbReference type="PRINTS" id="PR01176">
    <property type="entry name" value="GABABRECEPTR"/>
</dbReference>
<dbReference type="PANTHER" id="PTHR10519">
    <property type="entry name" value="GABA-B RECEPTOR"/>
    <property type="match status" value="1"/>
</dbReference>
<evidence type="ECO:0000256" key="4">
    <source>
        <dbReference type="ARBA" id="ARBA00023040"/>
    </source>
</evidence>
<evidence type="ECO:0000256" key="2">
    <source>
        <dbReference type="ARBA" id="ARBA00022692"/>
    </source>
</evidence>
<name>A0ABM0MGV1_SACKO</name>